<keyword evidence="8 9" id="KW-0472">Membrane</keyword>
<dbReference type="Pfam" id="PF01699">
    <property type="entry name" value="Na_Ca_ex"/>
    <property type="match status" value="2"/>
</dbReference>
<keyword evidence="6 9" id="KW-1133">Transmembrane helix</keyword>
<evidence type="ECO:0000256" key="2">
    <source>
        <dbReference type="ARBA" id="ARBA00022448"/>
    </source>
</evidence>
<evidence type="ECO:0000256" key="4">
    <source>
        <dbReference type="ARBA" id="ARBA00022692"/>
    </source>
</evidence>
<keyword evidence="7 9" id="KW-0406">Ion transport</keyword>
<feature type="region of interest" description="Disordered" evidence="10">
    <location>
        <begin position="1"/>
        <end position="22"/>
    </location>
</feature>
<evidence type="ECO:0000256" key="10">
    <source>
        <dbReference type="SAM" id="MobiDB-lite"/>
    </source>
</evidence>
<keyword evidence="5 9" id="KW-0106">Calcium</keyword>
<sequence>MLKIRSPSVGVSSDSSDVPLTSVPSSSILPVSAPPLHAKTHPAKKTSKKLHSSFMPSIVSVLFSTKISVLTIFMPVTVIPYYFLLKFSPESLDTASPYLFLGSLLALVPFAERLVLTPHTAQLALHTNDTYSGLLNATFGNFSELILSLLAMHKRLYRVVQLSLLGSILSNLLLVLGCSCLLGGYRFRIQRFTTVSGAVSSGMLMVATAGLVLPCALKMSGQEDDALDEINFSRGTALVMFFMYWCYLLFSLKTNQFEFDSVAHAAEERNRSTPKKVGDGHDSDGEEAEISSLLSSAARSPVVVADVDDDDEDAVMTYDLALKWLFAVTAVVGFLSDVLVGTIEAFTERNGLNPVFTAAIVIPIFGNAAEHAASVMFAYRNKMDICLGIAVGSSIQIALCVVPACVLLGWATDRDFSLFFEGYETACLVMTVMTVSFFLIGGTSNWLIGALFIGLYIIIAFGFWIHEKEGDSPDNPHEGW</sequence>
<dbReference type="GO" id="GO:0015369">
    <property type="term" value="F:calcium:proton antiporter activity"/>
    <property type="evidence" value="ECO:0007669"/>
    <property type="project" value="UniProtKB-UniRule"/>
</dbReference>
<feature type="compositionally biased region" description="Low complexity" evidence="10">
    <location>
        <begin position="1"/>
        <end position="19"/>
    </location>
</feature>
<evidence type="ECO:0000256" key="1">
    <source>
        <dbReference type="ARBA" id="ARBA00004127"/>
    </source>
</evidence>
<feature type="transmembrane region" description="Helical" evidence="9">
    <location>
        <begin position="164"/>
        <end position="185"/>
    </location>
</feature>
<feature type="transmembrane region" description="Helical" evidence="9">
    <location>
        <begin position="95"/>
        <end position="112"/>
    </location>
</feature>
<evidence type="ECO:0000313" key="13">
    <source>
        <dbReference type="Proteomes" id="UP001165122"/>
    </source>
</evidence>
<evidence type="ECO:0000259" key="11">
    <source>
        <dbReference type="Pfam" id="PF01699"/>
    </source>
</evidence>
<dbReference type="InterPro" id="IPR004837">
    <property type="entry name" value="NaCa_Exmemb"/>
</dbReference>
<dbReference type="AlphaFoldDB" id="A0A9W7FBA1"/>
<dbReference type="Proteomes" id="UP001165122">
    <property type="component" value="Unassembled WGS sequence"/>
</dbReference>
<evidence type="ECO:0000256" key="3">
    <source>
        <dbReference type="ARBA" id="ARBA00022568"/>
    </source>
</evidence>
<feature type="transmembrane region" description="Helical" evidence="9">
    <location>
        <begin position="355"/>
        <end position="379"/>
    </location>
</feature>
<dbReference type="OrthoDB" id="1699231at2759"/>
<dbReference type="NCBIfam" id="TIGR00378">
    <property type="entry name" value="cax"/>
    <property type="match status" value="1"/>
</dbReference>
<comment type="subcellular location">
    <subcellularLocation>
        <location evidence="1">Endomembrane system</location>
        <topology evidence="1">Multi-pass membrane protein</topology>
    </subcellularLocation>
</comment>
<feature type="domain" description="Sodium/calcium exchanger membrane region" evidence="11">
    <location>
        <begin position="97"/>
        <end position="252"/>
    </location>
</feature>
<evidence type="ECO:0000256" key="6">
    <source>
        <dbReference type="ARBA" id="ARBA00022989"/>
    </source>
</evidence>
<keyword evidence="2 9" id="KW-0813">Transport</keyword>
<dbReference type="InterPro" id="IPR044880">
    <property type="entry name" value="NCX_ion-bd_dom_sf"/>
</dbReference>
<evidence type="ECO:0000256" key="7">
    <source>
        <dbReference type="ARBA" id="ARBA00023065"/>
    </source>
</evidence>
<dbReference type="GO" id="GO:0012505">
    <property type="term" value="C:endomembrane system"/>
    <property type="evidence" value="ECO:0007669"/>
    <property type="project" value="UniProtKB-SubCell"/>
</dbReference>
<protein>
    <recommendedName>
        <fullName evidence="11">Sodium/calcium exchanger membrane region domain-containing protein</fullName>
    </recommendedName>
</protein>
<feature type="domain" description="Sodium/calcium exchanger membrane region" evidence="11">
    <location>
        <begin position="324"/>
        <end position="463"/>
    </location>
</feature>
<feature type="transmembrane region" description="Helical" evidence="9">
    <location>
        <begin position="54"/>
        <end position="83"/>
    </location>
</feature>
<dbReference type="PANTHER" id="PTHR31503">
    <property type="entry name" value="VACUOLAR CALCIUM ION TRANSPORTER"/>
    <property type="match status" value="1"/>
</dbReference>
<dbReference type="GO" id="GO:0006874">
    <property type="term" value="P:intracellular calcium ion homeostasis"/>
    <property type="evidence" value="ECO:0007669"/>
    <property type="project" value="TreeGrafter"/>
</dbReference>
<feature type="transmembrane region" description="Helical" evidence="9">
    <location>
        <begin position="232"/>
        <end position="250"/>
    </location>
</feature>
<feature type="transmembrane region" description="Helical" evidence="9">
    <location>
        <begin position="386"/>
        <end position="410"/>
    </location>
</feature>
<keyword evidence="13" id="KW-1185">Reference proteome</keyword>
<accession>A0A9W7FBA1</accession>
<keyword evidence="3 9" id="KW-0109">Calcium transport</keyword>
<feature type="transmembrane region" description="Helical" evidence="9">
    <location>
        <begin position="133"/>
        <end position="152"/>
    </location>
</feature>
<dbReference type="InterPro" id="IPR004798">
    <property type="entry name" value="CAX-like"/>
</dbReference>
<organism evidence="12 13">
    <name type="scientific">Triparma laevis f. longispina</name>
    <dbReference type="NCBI Taxonomy" id="1714387"/>
    <lineage>
        <taxon>Eukaryota</taxon>
        <taxon>Sar</taxon>
        <taxon>Stramenopiles</taxon>
        <taxon>Ochrophyta</taxon>
        <taxon>Bolidophyceae</taxon>
        <taxon>Parmales</taxon>
        <taxon>Triparmaceae</taxon>
        <taxon>Triparma</taxon>
    </lineage>
</organism>
<keyword evidence="4 9" id="KW-0812">Transmembrane</keyword>
<evidence type="ECO:0000256" key="5">
    <source>
        <dbReference type="ARBA" id="ARBA00022837"/>
    </source>
</evidence>
<reference evidence="13" key="1">
    <citation type="journal article" date="2023" name="Commun. Biol.">
        <title>Genome analysis of Parmales, the sister group of diatoms, reveals the evolutionary specialization of diatoms from phago-mixotrophs to photoautotrophs.</title>
        <authorList>
            <person name="Ban H."/>
            <person name="Sato S."/>
            <person name="Yoshikawa S."/>
            <person name="Yamada K."/>
            <person name="Nakamura Y."/>
            <person name="Ichinomiya M."/>
            <person name="Sato N."/>
            <person name="Blanc-Mathieu R."/>
            <person name="Endo H."/>
            <person name="Kuwata A."/>
            <person name="Ogata H."/>
        </authorList>
    </citation>
    <scope>NUCLEOTIDE SEQUENCE [LARGE SCALE GENOMIC DNA]</scope>
    <source>
        <strain evidence="13">NIES 3700</strain>
    </source>
</reference>
<proteinExistence type="inferred from homology"/>
<feature type="transmembrane region" description="Helical" evidence="9">
    <location>
        <begin position="447"/>
        <end position="466"/>
    </location>
</feature>
<name>A0A9W7FBA1_9STRA</name>
<dbReference type="InterPro" id="IPR004713">
    <property type="entry name" value="CaH_exchang"/>
</dbReference>
<comment type="caution">
    <text evidence="12">The sequence shown here is derived from an EMBL/GenBank/DDBJ whole genome shotgun (WGS) entry which is preliminary data.</text>
</comment>
<evidence type="ECO:0000313" key="12">
    <source>
        <dbReference type="EMBL" id="GMI08982.1"/>
    </source>
</evidence>
<keyword evidence="9" id="KW-0050">Antiport</keyword>
<dbReference type="Gene3D" id="1.20.1420.30">
    <property type="entry name" value="NCX, central ion-binding region"/>
    <property type="match status" value="2"/>
</dbReference>
<evidence type="ECO:0000256" key="9">
    <source>
        <dbReference type="RuleBase" id="RU365028"/>
    </source>
</evidence>
<dbReference type="PANTHER" id="PTHR31503:SF22">
    <property type="entry name" value="VACUOLAR CALCIUM ION TRANSPORTER"/>
    <property type="match status" value="1"/>
</dbReference>
<gene>
    <name evidence="12" type="ORF">TrLO_g4735</name>
</gene>
<evidence type="ECO:0000256" key="8">
    <source>
        <dbReference type="ARBA" id="ARBA00023136"/>
    </source>
</evidence>
<feature type="transmembrane region" description="Helical" evidence="9">
    <location>
        <begin position="324"/>
        <end position="343"/>
    </location>
</feature>
<feature type="transmembrane region" description="Helical" evidence="9">
    <location>
        <begin position="422"/>
        <end position="440"/>
    </location>
</feature>
<comment type="similarity">
    <text evidence="9">Belongs to the Ca(2+):cation antiporter (CaCA) (TC 2.A.19) family.</text>
</comment>
<dbReference type="GO" id="GO:0005774">
    <property type="term" value="C:vacuolar membrane"/>
    <property type="evidence" value="ECO:0007669"/>
    <property type="project" value="UniProtKB-ARBA"/>
</dbReference>
<dbReference type="EMBL" id="BRXW01000131">
    <property type="protein sequence ID" value="GMI08982.1"/>
    <property type="molecule type" value="Genomic_DNA"/>
</dbReference>
<feature type="transmembrane region" description="Helical" evidence="9">
    <location>
        <begin position="192"/>
        <end position="212"/>
    </location>
</feature>